<protein>
    <submittedName>
        <fullName evidence="1">Uncharacterized protein</fullName>
    </submittedName>
</protein>
<comment type="caution">
    <text evidence="1">The sequence shown here is derived from an EMBL/GenBank/DDBJ whole genome shotgun (WGS) entry which is preliminary data.</text>
</comment>
<sequence length="65" mass="7550">MSRHAYQSVVVWSDSTKGSTARPRLSSGCKFMAEHAAIHREAHSNTLDVVASAYEREYWRRWPER</sequence>
<dbReference type="Proteomes" id="UP000556329">
    <property type="component" value="Unassembled WGS sequence"/>
</dbReference>
<evidence type="ECO:0000313" key="2">
    <source>
        <dbReference type="Proteomes" id="UP000556329"/>
    </source>
</evidence>
<dbReference type="AlphaFoldDB" id="A0A841PSD2"/>
<proteinExistence type="predicted"/>
<keyword evidence="2" id="KW-1185">Reference proteome</keyword>
<name>A0A841PSD2_9HYPH</name>
<reference evidence="1 2" key="1">
    <citation type="submission" date="2020-08" db="EMBL/GenBank/DDBJ databases">
        <title>Genomic Encyclopedia of Type Strains, Phase IV (KMG-IV): sequencing the most valuable type-strain genomes for metagenomic binning, comparative biology and taxonomic classification.</title>
        <authorList>
            <person name="Goeker M."/>
        </authorList>
    </citation>
    <scope>NUCLEOTIDE SEQUENCE [LARGE SCALE GENOMIC DNA]</scope>
    <source>
        <strain evidence="1 2">DSM 100039</strain>
    </source>
</reference>
<gene>
    <name evidence="1" type="ORF">HNQ71_003949</name>
</gene>
<evidence type="ECO:0000313" key="1">
    <source>
        <dbReference type="EMBL" id="MBB6411275.1"/>
    </source>
</evidence>
<organism evidence="1 2">
    <name type="scientific">Mesorhizobium sangaii</name>
    <dbReference type="NCBI Taxonomy" id="505389"/>
    <lineage>
        <taxon>Bacteria</taxon>
        <taxon>Pseudomonadati</taxon>
        <taxon>Pseudomonadota</taxon>
        <taxon>Alphaproteobacteria</taxon>
        <taxon>Hyphomicrobiales</taxon>
        <taxon>Phyllobacteriaceae</taxon>
        <taxon>Mesorhizobium</taxon>
    </lineage>
</organism>
<dbReference type="EMBL" id="JACHEF010000003">
    <property type="protein sequence ID" value="MBB6411275.1"/>
    <property type="molecule type" value="Genomic_DNA"/>
</dbReference>
<accession>A0A841PSD2</accession>